<sequence>MAGDDTNKTEPKSDGSSPDHSSPYYLHPSDYPRQMHVNDALTDHNYLDWVQEMENFLFAKNKMGFIDGTLKKPGETDTNHMGWKRCDAMIKGWLTTAMDKEIRGSVKYANTAAEIWSDLKERFGKESAPRAYELKQSISSTRQDGMTVSAYYTKLRGLWDEIHSFLPTPKCSCNGCTCGLGKSLKELREKEQLYEFLMGLDAEFSIIRTQILATKPIPSLGNAYHLVAQDEQQRSITGGKKILNEASAFHASMKRNTRPNKVMQKDEKPTGHCDFCGRDGHTRDGCFKRIGYPEWWPGKNKHEKGRPKAACAEVENSPVAGLTKEQYEQFQKHFAPEKNVTQNDAPRSANMAGKIHRNDEWIVDSGCTEHITPRIDILEGRIVSKNESPVTIPNGDIVPVEGKGSHLLQNGIRVQDVLHVPKFNYNLLSVSKLSRDLKCAITFFPEFFVMQGLRSRRLIGAGKCKNGLYQMGMIGKRRKAMMVTKDIWHKRLGHAGDEKLSKINDLSSFSFKNNEDICDSCIKSKLIRKPFPISTSKTNACFELLHCDIWGKYRTPTFSKANYFLTIVDDYSRAVWVFLLKHKYEASTCLINFHKLIKTQFERNIKRIRCDNGGEFVSNQMLNFYVEQGIILETSCPHTPQQNGVVERKHRHLLETARALKIEANLPIRFWGECVLTATYIINRLPSKIRENKTPYELLYGEKPSYDHMRVFGCMAYYRNIETKGDKFEMRGKPGVFMGYPNGTKGYKIYDPNNDKIIISRDVVFAEKVFPFSTKIKGNELEEEDIFRFPIDDYVKPNNDRSLETGHEDLGQNNQENNLDRLEQMELEELGHNGPIETIVEGPHILEEAGLGDILEDLNDRIEIQNENVAPTREARNKFRPARLNDYNVQLPPSIDHARPNSDQQSSTAFSCIPFR</sequence>
<dbReference type="InterPro" id="IPR012337">
    <property type="entry name" value="RNaseH-like_sf"/>
</dbReference>
<evidence type="ECO:0000259" key="3">
    <source>
        <dbReference type="PROSITE" id="PS50994"/>
    </source>
</evidence>
<dbReference type="PANTHER" id="PTHR42648:SF29">
    <property type="entry name" value="RNA-DIRECTED DNA POLYMERASE"/>
    <property type="match status" value="1"/>
</dbReference>
<dbReference type="InterPro" id="IPR001584">
    <property type="entry name" value="Integrase_cat-core"/>
</dbReference>
<comment type="caution">
    <text evidence="4">The sequence shown here is derived from an EMBL/GenBank/DDBJ whole genome shotgun (WGS) entry which is preliminary data.</text>
</comment>
<dbReference type="PROSITE" id="PS50994">
    <property type="entry name" value="INTEGRASE"/>
    <property type="match status" value="1"/>
</dbReference>
<keyword evidence="5" id="KW-1185">Reference proteome</keyword>
<dbReference type="Pfam" id="PF00665">
    <property type="entry name" value="rve"/>
    <property type="match status" value="1"/>
</dbReference>
<proteinExistence type="predicted"/>
<gene>
    <name evidence="4" type="ORF">E3N88_09653</name>
</gene>
<evidence type="ECO:0000256" key="2">
    <source>
        <dbReference type="SAM" id="MobiDB-lite"/>
    </source>
</evidence>
<dbReference type="Pfam" id="PF22936">
    <property type="entry name" value="Pol_BBD"/>
    <property type="match status" value="1"/>
</dbReference>
<dbReference type="EMBL" id="SZYD01000004">
    <property type="protein sequence ID" value="KAD6454947.1"/>
    <property type="molecule type" value="Genomic_DNA"/>
</dbReference>
<name>A0A5N6PKJ4_9ASTR</name>
<feature type="domain" description="Integrase catalytic" evidence="3">
    <location>
        <begin position="528"/>
        <end position="703"/>
    </location>
</feature>
<dbReference type="Pfam" id="PF03732">
    <property type="entry name" value="Retrotrans_gag"/>
    <property type="match status" value="1"/>
</dbReference>
<accession>A0A5N6PKJ4</accession>
<dbReference type="PANTHER" id="PTHR42648">
    <property type="entry name" value="TRANSPOSASE, PUTATIVE-RELATED"/>
    <property type="match status" value="1"/>
</dbReference>
<keyword evidence="1" id="KW-0378">Hydrolase</keyword>
<evidence type="ECO:0000313" key="5">
    <source>
        <dbReference type="Proteomes" id="UP000326396"/>
    </source>
</evidence>
<feature type="compositionally biased region" description="Polar residues" evidence="2">
    <location>
        <begin position="901"/>
        <end position="910"/>
    </location>
</feature>
<feature type="region of interest" description="Disordered" evidence="2">
    <location>
        <begin position="1"/>
        <end position="28"/>
    </location>
</feature>
<dbReference type="InterPro" id="IPR005162">
    <property type="entry name" value="Retrotrans_gag_dom"/>
</dbReference>
<dbReference type="Proteomes" id="UP000326396">
    <property type="component" value="Linkage Group LG12"/>
</dbReference>
<evidence type="ECO:0000256" key="1">
    <source>
        <dbReference type="ARBA" id="ARBA00022670"/>
    </source>
</evidence>
<dbReference type="InterPro" id="IPR054722">
    <property type="entry name" value="PolX-like_BBD"/>
</dbReference>
<dbReference type="InterPro" id="IPR025724">
    <property type="entry name" value="GAG-pre-integrase_dom"/>
</dbReference>
<protein>
    <recommendedName>
        <fullName evidence="3">Integrase catalytic domain-containing protein</fullName>
    </recommendedName>
</protein>
<dbReference type="InterPro" id="IPR057670">
    <property type="entry name" value="SH3_retrovirus"/>
</dbReference>
<dbReference type="GO" id="GO:0006508">
    <property type="term" value="P:proteolysis"/>
    <property type="evidence" value="ECO:0007669"/>
    <property type="project" value="UniProtKB-KW"/>
</dbReference>
<dbReference type="GO" id="GO:0015074">
    <property type="term" value="P:DNA integration"/>
    <property type="evidence" value="ECO:0007669"/>
    <property type="project" value="InterPro"/>
</dbReference>
<dbReference type="OrthoDB" id="1938465at2759"/>
<dbReference type="InterPro" id="IPR036397">
    <property type="entry name" value="RNaseH_sf"/>
</dbReference>
<dbReference type="Pfam" id="PF25597">
    <property type="entry name" value="SH3_retrovirus"/>
    <property type="match status" value="1"/>
</dbReference>
<dbReference type="Gene3D" id="3.30.420.10">
    <property type="entry name" value="Ribonuclease H-like superfamily/Ribonuclease H"/>
    <property type="match status" value="1"/>
</dbReference>
<dbReference type="GO" id="GO:0003676">
    <property type="term" value="F:nucleic acid binding"/>
    <property type="evidence" value="ECO:0007669"/>
    <property type="project" value="InterPro"/>
</dbReference>
<dbReference type="AlphaFoldDB" id="A0A5N6PKJ4"/>
<feature type="region of interest" description="Disordered" evidence="2">
    <location>
        <begin position="894"/>
        <end position="916"/>
    </location>
</feature>
<dbReference type="InterPro" id="IPR039537">
    <property type="entry name" value="Retrotran_Ty1/copia-like"/>
</dbReference>
<reference evidence="4 5" key="1">
    <citation type="submission" date="2019-05" db="EMBL/GenBank/DDBJ databases">
        <title>Mikania micrantha, genome provides insights into the molecular mechanism of rapid growth.</title>
        <authorList>
            <person name="Liu B."/>
        </authorList>
    </citation>
    <scope>NUCLEOTIDE SEQUENCE [LARGE SCALE GENOMIC DNA]</scope>
    <source>
        <strain evidence="4">NLD-2019</strain>
        <tissue evidence="4">Leaf</tissue>
    </source>
</reference>
<dbReference type="GO" id="GO:0008233">
    <property type="term" value="F:peptidase activity"/>
    <property type="evidence" value="ECO:0007669"/>
    <property type="project" value="UniProtKB-KW"/>
</dbReference>
<dbReference type="SUPFAM" id="SSF53098">
    <property type="entry name" value="Ribonuclease H-like"/>
    <property type="match status" value="1"/>
</dbReference>
<dbReference type="Pfam" id="PF13976">
    <property type="entry name" value="gag_pre-integrs"/>
    <property type="match status" value="1"/>
</dbReference>
<evidence type="ECO:0000313" key="4">
    <source>
        <dbReference type="EMBL" id="KAD6454947.1"/>
    </source>
</evidence>
<feature type="compositionally biased region" description="Basic and acidic residues" evidence="2">
    <location>
        <begin position="1"/>
        <end position="13"/>
    </location>
</feature>
<dbReference type="Pfam" id="PF14244">
    <property type="entry name" value="Retrotran_gag_3"/>
    <property type="match status" value="1"/>
</dbReference>
<organism evidence="4 5">
    <name type="scientific">Mikania micrantha</name>
    <name type="common">bitter vine</name>
    <dbReference type="NCBI Taxonomy" id="192012"/>
    <lineage>
        <taxon>Eukaryota</taxon>
        <taxon>Viridiplantae</taxon>
        <taxon>Streptophyta</taxon>
        <taxon>Embryophyta</taxon>
        <taxon>Tracheophyta</taxon>
        <taxon>Spermatophyta</taxon>
        <taxon>Magnoliopsida</taxon>
        <taxon>eudicotyledons</taxon>
        <taxon>Gunneridae</taxon>
        <taxon>Pentapetalae</taxon>
        <taxon>asterids</taxon>
        <taxon>campanulids</taxon>
        <taxon>Asterales</taxon>
        <taxon>Asteraceae</taxon>
        <taxon>Asteroideae</taxon>
        <taxon>Heliantheae alliance</taxon>
        <taxon>Eupatorieae</taxon>
        <taxon>Mikania</taxon>
    </lineage>
</organism>
<dbReference type="InterPro" id="IPR029472">
    <property type="entry name" value="Copia-like_N"/>
</dbReference>
<keyword evidence="1" id="KW-0645">Protease</keyword>